<dbReference type="GO" id="GO:0006508">
    <property type="term" value="P:proteolysis"/>
    <property type="evidence" value="ECO:0007669"/>
    <property type="project" value="UniProtKB-KW"/>
</dbReference>
<dbReference type="RefSeq" id="WP_380063010.1">
    <property type="nucleotide sequence ID" value="NZ_JBHSEI010000012.1"/>
</dbReference>
<dbReference type="Proteomes" id="UP001595952">
    <property type="component" value="Unassembled WGS sequence"/>
</dbReference>
<dbReference type="EMBL" id="JBHSEI010000012">
    <property type="protein sequence ID" value="MFC4640020.1"/>
    <property type="molecule type" value="Genomic_DNA"/>
</dbReference>
<dbReference type="SUPFAM" id="SSF50494">
    <property type="entry name" value="Trypsin-like serine proteases"/>
    <property type="match status" value="1"/>
</dbReference>
<dbReference type="PRINTS" id="PR00834">
    <property type="entry name" value="PROTEASES2C"/>
</dbReference>
<dbReference type="InterPro" id="IPR043504">
    <property type="entry name" value="Peptidase_S1_PA_chymotrypsin"/>
</dbReference>
<keyword evidence="1" id="KW-0645">Protease</keyword>
<organism evidence="1 2">
    <name type="scientific">Deinococcus hohokamensis</name>
    <dbReference type="NCBI Taxonomy" id="309883"/>
    <lineage>
        <taxon>Bacteria</taxon>
        <taxon>Thermotogati</taxon>
        <taxon>Deinococcota</taxon>
        <taxon>Deinococci</taxon>
        <taxon>Deinococcales</taxon>
        <taxon>Deinococcaceae</taxon>
        <taxon>Deinococcus</taxon>
    </lineage>
</organism>
<evidence type="ECO:0000313" key="2">
    <source>
        <dbReference type="Proteomes" id="UP001595952"/>
    </source>
</evidence>
<dbReference type="PANTHER" id="PTHR43019">
    <property type="entry name" value="SERINE ENDOPROTEASE DEGS"/>
    <property type="match status" value="1"/>
</dbReference>
<dbReference type="InterPro" id="IPR009003">
    <property type="entry name" value="Peptidase_S1_PA"/>
</dbReference>
<proteinExistence type="predicted"/>
<keyword evidence="2" id="KW-1185">Reference proteome</keyword>
<dbReference type="Gene3D" id="2.40.10.10">
    <property type="entry name" value="Trypsin-like serine proteases"/>
    <property type="match status" value="2"/>
</dbReference>
<gene>
    <name evidence="1" type="ORF">ACFO0D_16960</name>
</gene>
<keyword evidence="1" id="KW-0378">Hydrolase</keyword>
<dbReference type="InterPro" id="IPR001940">
    <property type="entry name" value="Peptidase_S1C"/>
</dbReference>
<comment type="caution">
    <text evidence="1">The sequence shown here is derived from an EMBL/GenBank/DDBJ whole genome shotgun (WGS) entry which is preliminary data.</text>
</comment>
<accession>A0ABV9ICD8</accession>
<evidence type="ECO:0000313" key="1">
    <source>
        <dbReference type="EMBL" id="MFC4640020.1"/>
    </source>
</evidence>
<protein>
    <submittedName>
        <fullName evidence="1">Serine protease</fullName>
    </submittedName>
</protein>
<sequence length="323" mass="35055">MLLTTGTALVMDGMPATVVYANSKNSIVHIQVSGLNSNGQNVTISGSGFLVSTDGFAVTSLHVAKPPNLVAGFLGTASIGSRKGKKYFFTLKDSDEINDVALIKLDTQNTLRPLFVERDYPGLPGETTYVLGFPGDRDINFTDGRLSGEQPSGWTISNEINPGNSGGPVLNEEGNVIGIVKGYGLRNDGSQQEGVSIIVSSDHIVGLVESNKVRLMAHPPSSDRPQNFPAAVSRSFPINIVKDDHPVTFASHDRDYVLEFFPEPGYKFISYKLSAHSETKSKVVKANMTESRLSLIINIRSGPQVNRWRGWFKGNLSTEQARK</sequence>
<dbReference type="PANTHER" id="PTHR43019:SF23">
    <property type="entry name" value="PROTEASE DO-LIKE 5, CHLOROPLASTIC"/>
    <property type="match status" value="1"/>
</dbReference>
<name>A0ABV9ICD8_9DEIO</name>
<dbReference type="GO" id="GO:0008233">
    <property type="term" value="F:peptidase activity"/>
    <property type="evidence" value="ECO:0007669"/>
    <property type="project" value="UniProtKB-KW"/>
</dbReference>
<reference evidence="2" key="1">
    <citation type="journal article" date="2019" name="Int. J. Syst. Evol. Microbiol.">
        <title>The Global Catalogue of Microorganisms (GCM) 10K type strain sequencing project: providing services to taxonomists for standard genome sequencing and annotation.</title>
        <authorList>
            <consortium name="The Broad Institute Genomics Platform"/>
            <consortium name="The Broad Institute Genome Sequencing Center for Infectious Disease"/>
            <person name="Wu L."/>
            <person name="Ma J."/>
        </authorList>
    </citation>
    <scope>NUCLEOTIDE SEQUENCE [LARGE SCALE GENOMIC DNA]</scope>
    <source>
        <strain evidence="2">CCUG 55995</strain>
    </source>
</reference>
<dbReference type="Pfam" id="PF13365">
    <property type="entry name" value="Trypsin_2"/>
    <property type="match status" value="1"/>
</dbReference>